<protein>
    <submittedName>
        <fullName evidence="2">CRISPR-associated protein Cst1</fullName>
    </submittedName>
</protein>
<dbReference type="Proteomes" id="UP000027937">
    <property type="component" value="Unassembled WGS sequence"/>
</dbReference>
<organism evidence="2 3">
    <name type="scientific">Clostridium haemolyticum NCTC 9693</name>
    <dbReference type="NCBI Taxonomy" id="1443114"/>
    <lineage>
        <taxon>Bacteria</taxon>
        <taxon>Bacillati</taxon>
        <taxon>Bacillota</taxon>
        <taxon>Clostridia</taxon>
        <taxon>Eubacteriales</taxon>
        <taxon>Clostridiaceae</taxon>
        <taxon>Clostridium</taxon>
    </lineage>
</organism>
<evidence type="ECO:0000313" key="2">
    <source>
        <dbReference type="EMBL" id="KEI16701.1"/>
    </source>
</evidence>
<name>A0ABR4TFG0_CLOHA</name>
<dbReference type="Pfam" id="PF09706">
    <property type="entry name" value="Cas_CXXC_CXXC"/>
    <property type="match status" value="1"/>
</dbReference>
<proteinExistence type="predicted"/>
<accession>A0ABR4TFG0</accession>
<dbReference type="EMBL" id="JENX01000061">
    <property type="protein sequence ID" value="KEI16701.1"/>
    <property type="molecule type" value="Genomic_DNA"/>
</dbReference>
<dbReference type="InterPro" id="IPR019121">
    <property type="entry name" value="CRISPR-assoc_CXXC-CXXC_dom"/>
</dbReference>
<reference evidence="2 3" key="1">
    <citation type="submission" date="2014-02" db="EMBL/GenBank/DDBJ databases">
        <title>Plasmidome dynamics in the species complex Clostridium novyi sensu lato converts strains of independent lineages into distinctly different pathogens.</title>
        <authorList>
            <person name="Skarin H."/>
            <person name="Segerman B."/>
        </authorList>
    </citation>
    <scope>NUCLEOTIDE SEQUENCE [LARGE SCALE GENOMIC DNA]</scope>
    <source>
        <strain evidence="2 3">NCTC 9693</strain>
    </source>
</reference>
<dbReference type="NCBIfam" id="TIGR01908">
    <property type="entry name" value="cas_CXXC_CXXC"/>
    <property type="match status" value="1"/>
</dbReference>
<keyword evidence="3" id="KW-1185">Reference proteome</keyword>
<dbReference type="RefSeq" id="WP_039229081.1">
    <property type="nucleotide sequence ID" value="NZ_JENX01000061.1"/>
</dbReference>
<sequence>MSKIQIELNDWLYNAGIVGLLNILKHNEEKIKIVSKQCVEIDTDQLKDFENKYFKYFIDKYAKFTSWYKITSFQGYLDSLDIENMTKEDIKKINDYIEYTKNKLKSNSYKSAYLLANDNSLDILKEEKNLKKINITKKQTLQDEEVKENINNTINGINKVIEYLYRKEVKKYVLTKNIIYDIIANFWGGVSFLHTSKNNSEMYSEYKEYFIEGVVSYIDLDKSKDKYNCFTCNNTLSKLSKPIAYELAWINKTGVDMSRKSSHFWNMKGDAYICPICNLIYSCIPAGFTVLKGKGLFINKNTGISSLTKINNQSLDNVASIEELEENSYFNIVDNMEQGSISQASKEIDNIQIVKLNSKNERRPYTFNIISKDKLKIINKHKEQLKNMIKIHIKISKDDYLNLYNEVLNRLYNGHNLFDLIYKLFYLNLNGNFKNTGYIDMILKINNDLIGGGKMSTNKIDDKVISNCRSYGYYLREEYVQKGAKNKLGGISYRLLNALKTKNVARFMDTLFNSYMYLNKQIPSRFTEVLNDKVKFQTIGYAFLLGLQGGSGKNNNENEKKEDISNE</sequence>
<feature type="domain" description="CRISPR-associated protein CXXC-CXXC" evidence="1">
    <location>
        <begin position="222"/>
        <end position="289"/>
    </location>
</feature>
<evidence type="ECO:0000259" key="1">
    <source>
        <dbReference type="Pfam" id="PF09706"/>
    </source>
</evidence>
<gene>
    <name evidence="2" type="ORF">Z960_08720</name>
</gene>
<dbReference type="InterPro" id="IPR010180">
    <property type="entry name" value="CRISPR-assoc_prot_CXXC-CXXC"/>
</dbReference>
<evidence type="ECO:0000313" key="3">
    <source>
        <dbReference type="Proteomes" id="UP000027937"/>
    </source>
</evidence>
<comment type="caution">
    <text evidence="2">The sequence shown here is derived from an EMBL/GenBank/DDBJ whole genome shotgun (WGS) entry which is preliminary data.</text>
</comment>